<comment type="catalytic activity">
    <reaction evidence="1">
        <text>ATP + protein L-histidine = ADP + protein N-phospho-L-histidine.</text>
        <dbReference type="EC" id="2.7.13.3"/>
    </reaction>
</comment>
<evidence type="ECO:0000259" key="11">
    <source>
        <dbReference type="PROSITE" id="PS50109"/>
    </source>
</evidence>
<name>A0ABS8XH37_9BURK</name>
<evidence type="ECO:0000313" key="12">
    <source>
        <dbReference type="EMBL" id="MCE4536550.1"/>
    </source>
</evidence>
<dbReference type="SMART" id="SM00388">
    <property type="entry name" value="HisKA"/>
    <property type="match status" value="1"/>
</dbReference>
<dbReference type="GO" id="GO:0016301">
    <property type="term" value="F:kinase activity"/>
    <property type="evidence" value="ECO:0007669"/>
    <property type="project" value="UniProtKB-KW"/>
</dbReference>
<evidence type="ECO:0000256" key="10">
    <source>
        <dbReference type="SAM" id="Phobius"/>
    </source>
</evidence>
<accession>A0ABS8XH37</accession>
<keyword evidence="8 10" id="KW-1133">Transmembrane helix</keyword>
<dbReference type="Gene3D" id="3.30.565.10">
    <property type="entry name" value="Histidine kinase-like ATPase, C-terminal domain"/>
    <property type="match status" value="1"/>
</dbReference>
<dbReference type="InterPro" id="IPR050428">
    <property type="entry name" value="TCS_sensor_his_kinase"/>
</dbReference>
<dbReference type="PROSITE" id="PS50109">
    <property type="entry name" value="HIS_KIN"/>
    <property type="match status" value="1"/>
</dbReference>
<evidence type="ECO:0000256" key="2">
    <source>
        <dbReference type="ARBA" id="ARBA00004370"/>
    </source>
</evidence>
<evidence type="ECO:0000256" key="6">
    <source>
        <dbReference type="ARBA" id="ARBA00022692"/>
    </source>
</evidence>
<dbReference type="PANTHER" id="PTHR45436:SF1">
    <property type="entry name" value="SENSOR PROTEIN QSEC"/>
    <property type="match status" value="1"/>
</dbReference>
<comment type="caution">
    <text evidence="12">The sequence shown here is derived from an EMBL/GenBank/DDBJ whole genome shotgun (WGS) entry which is preliminary data.</text>
</comment>
<keyword evidence="7 12" id="KW-0418">Kinase</keyword>
<keyword evidence="5" id="KW-0808">Transferase</keyword>
<dbReference type="SMART" id="SM00387">
    <property type="entry name" value="HATPase_c"/>
    <property type="match status" value="1"/>
</dbReference>
<dbReference type="Pfam" id="PF08521">
    <property type="entry name" value="2CSK_N"/>
    <property type="match status" value="1"/>
</dbReference>
<dbReference type="PRINTS" id="PR00344">
    <property type="entry name" value="BCTRLSENSOR"/>
</dbReference>
<dbReference type="EC" id="2.7.13.3" evidence="3"/>
<dbReference type="EMBL" id="JAJTWT010000002">
    <property type="protein sequence ID" value="MCE4536550.1"/>
    <property type="molecule type" value="Genomic_DNA"/>
</dbReference>
<feature type="transmembrane region" description="Helical" evidence="10">
    <location>
        <begin position="159"/>
        <end position="178"/>
    </location>
</feature>
<comment type="subcellular location">
    <subcellularLocation>
        <location evidence="2">Membrane</location>
    </subcellularLocation>
</comment>
<evidence type="ECO:0000256" key="9">
    <source>
        <dbReference type="ARBA" id="ARBA00023136"/>
    </source>
</evidence>
<evidence type="ECO:0000256" key="4">
    <source>
        <dbReference type="ARBA" id="ARBA00022553"/>
    </source>
</evidence>
<dbReference type="Pfam" id="PF02518">
    <property type="entry name" value="HATPase_c"/>
    <property type="match status" value="1"/>
</dbReference>
<proteinExistence type="predicted"/>
<sequence length="471" mass="51233">MTLGDTPRTSLRTRLLRHVIPPLLLTWGLGAALALSIATYFTQRAFDRAMLDDAYLIAAHLGTASGELTLNMSGDELQTVLFDQSEHVFFAVLDGQGRLVAGHVGLRPDDDATAEPRYVDLNYQGRDLRAVVLRRELPRPATIVVALTTHSRRALLHQLILYSAVPQGLLLVGLALWLRRSIRLDLQPLSDLRELVEARDTADLSPLPRDLLDRSASRDVHGLAVAIDALLGRVAQGLASRREFAGTVAHELRTPLAGIRALAEYGLSQREPEQWREQLQAILQSQHRASRQVEQLLAMALADEAGTAVQLKPLDLAACARDVLLRRLPQADAAGFELEATGLDGSAWILADTALVEGLLGNLLDNALRYGRLPGEPGQVLLSLRRLAGQVELGVTDRGPGIPAELRERLKARWAQGAEGTRQGTGLGLSIVQRYAQLLRGEFHLEDGPQGRGLLATVTFPSHPAPTLPSP</sequence>
<dbReference type="InterPro" id="IPR005467">
    <property type="entry name" value="His_kinase_dom"/>
</dbReference>
<keyword evidence="4" id="KW-0597">Phosphoprotein</keyword>
<reference evidence="12 13" key="1">
    <citation type="submission" date="2021-12" db="EMBL/GenBank/DDBJ databases">
        <title>Genome seq of p7.</title>
        <authorList>
            <person name="Seo T."/>
        </authorList>
    </citation>
    <scope>NUCLEOTIDE SEQUENCE [LARGE SCALE GENOMIC DNA]</scope>
    <source>
        <strain evidence="12 13">P7</strain>
    </source>
</reference>
<evidence type="ECO:0000256" key="1">
    <source>
        <dbReference type="ARBA" id="ARBA00000085"/>
    </source>
</evidence>
<protein>
    <recommendedName>
        <fullName evidence="3">histidine kinase</fullName>
        <ecNumber evidence="3">2.7.13.3</ecNumber>
    </recommendedName>
</protein>
<evidence type="ECO:0000256" key="5">
    <source>
        <dbReference type="ARBA" id="ARBA00022679"/>
    </source>
</evidence>
<keyword evidence="13" id="KW-1185">Reference proteome</keyword>
<evidence type="ECO:0000256" key="7">
    <source>
        <dbReference type="ARBA" id="ARBA00022777"/>
    </source>
</evidence>
<organism evidence="12 13">
    <name type="scientific">Pelomonas caseinilytica</name>
    <dbReference type="NCBI Taxonomy" id="2906763"/>
    <lineage>
        <taxon>Bacteria</taxon>
        <taxon>Pseudomonadati</taxon>
        <taxon>Pseudomonadota</taxon>
        <taxon>Betaproteobacteria</taxon>
        <taxon>Burkholderiales</taxon>
        <taxon>Sphaerotilaceae</taxon>
        <taxon>Roseateles</taxon>
    </lineage>
</organism>
<evidence type="ECO:0000313" key="13">
    <source>
        <dbReference type="Proteomes" id="UP001201463"/>
    </source>
</evidence>
<feature type="domain" description="Histidine kinase" evidence="11">
    <location>
        <begin position="247"/>
        <end position="464"/>
    </location>
</feature>
<dbReference type="InterPro" id="IPR036890">
    <property type="entry name" value="HATPase_C_sf"/>
</dbReference>
<dbReference type="Proteomes" id="UP001201463">
    <property type="component" value="Unassembled WGS sequence"/>
</dbReference>
<dbReference type="PANTHER" id="PTHR45436">
    <property type="entry name" value="SENSOR HISTIDINE KINASE YKOH"/>
    <property type="match status" value="1"/>
</dbReference>
<evidence type="ECO:0000256" key="3">
    <source>
        <dbReference type="ARBA" id="ARBA00012438"/>
    </source>
</evidence>
<dbReference type="RefSeq" id="WP_233389980.1">
    <property type="nucleotide sequence ID" value="NZ_JAJTWT010000002.1"/>
</dbReference>
<keyword evidence="9 10" id="KW-0472">Membrane</keyword>
<dbReference type="InterPro" id="IPR036097">
    <property type="entry name" value="HisK_dim/P_sf"/>
</dbReference>
<dbReference type="Gene3D" id="1.10.287.130">
    <property type="match status" value="1"/>
</dbReference>
<gene>
    <name evidence="12" type="ORF">LXT12_04700</name>
</gene>
<feature type="transmembrane region" description="Helical" evidence="10">
    <location>
        <begin position="20"/>
        <end position="41"/>
    </location>
</feature>
<dbReference type="InterPro" id="IPR003661">
    <property type="entry name" value="HisK_dim/P_dom"/>
</dbReference>
<dbReference type="Pfam" id="PF00512">
    <property type="entry name" value="HisKA"/>
    <property type="match status" value="1"/>
</dbReference>
<dbReference type="InterPro" id="IPR003594">
    <property type="entry name" value="HATPase_dom"/>
</dbReference>
<dbReference type="InterPro" id="IPR013727">
    <property type="entry name" value="2CSK_N"/>
</dbReference>
<keyword evidence="6 10" id="KW-0812">Transmembrane</keyword>
<dbReference type="CDD" id="cd00082">
    <property type="entry name" value="HisKA"/>
    <property type="match status" value="1"/>
</dbReference>
<dbReference type="InterPro" id="IPR004358">
    <property type="entry name" value="Sig_transdc_His_kin-like_C"/>
</dbReference>
<dbReference type="SUPFAM" id="SSF47384">
    <property type="entry name" value="Homodimeric domain of signal transducing histidine kinase"/>
    <property type="match status" value="1"/>
</dbReference>
<dbReference type="SUPFAM" id="SSF55874">
    <property type="entry name" value="ATPase domain of HSP90 chaperone/DNA topoisomerase II/histidine kinase"/>
    <property type="match status" value="1"/>
</dbReference>
<evidence type="ECO:0000256" key="8">
    <source>
        <dbReference type="ARBA" id="ARBA00022989"/>
    </source>
</evidence>